<proteinExistence type="predicted"/>
<organism evidence="1 2">
    <name type="scientific">Panagrolaimus sp. ES5</name>
    <dbReference type="NCBI Taxonomy" id="591445"/>
    <lineage>
        <taxon>Eukaryota</taxon>
        <taxon>Metazoa</taxon>
        <taxon>Ecdysozoa</taxon>
        <taxon>Nematoda</taxon>
        <taxon>Chromadorea</taxon>
        <taxon>Rhabditida</taxon>
        <taxon>Tylenchina</taxon>
        <taxon>Panagrolaimomorpha</taxon>
        <taxon>Panagrolaimoidea</taxon>
        <taxon>Panagrolaimidae</taxon>
        <taxon>Panagrolaimus</taxon>
    </lineage>
</organism>
<name>A0AC34GIT1_9BILA</name>
<evidence type="ECO:0000313" key="1">
    <source>
        <dbReference type="Proteomes" id="UP000887579"/>
    </source>
</evidence>
<evidence type="ECO:0000313" key="2">
    <source>
        <dbReference type="WBParaSite" id="ES5_v2.g29425.t1"/>
    </source>
</evidence>
<accession>A0AC34GIT1</accession>
<sequence>MASLNGNGSDGYLNGYDNNTLQNFQDNTVANLHVNNHLDASGNDIQQRQAIQDSPMNLEVPSNSEQTSDEEENEEELLEALRYLFNDSDQNENGFEIRDHLEEASVGVTKELLEKVSREDPFPSNIHQIGIDLDYPEHDFPQELVQQHLHSDVVGNVENANEDMNDQALVVPGDSQNDQNVDPSENQNNQHLSDSGMEEDETDGSHTDSGEIPSPKKEETRG</sequence>
<dbReference type="Proteomes" id="UP000887579">
    <property type="component" value="Unplaced"/>
</dbReference>
<protein>
    <submittedName>
        <fullName evidence="2">Uncharacterized protein</fullName>
    </submittedName>
</protein>
<dbReference type="WBParaSite" id="ES5_v2.g29425.t1">
    <property type="protein sequence ID" value="ES5_v2.g29425.t1"/>
    <property type="gene ID" value="ES5_v2.g29425"/>
</dbReference>
<reference evidence="2" key="1">
    <citation type="submission" date="2022-11" db="UniProtKB">
        <authorList>
            <consortium name="WormBaseParasite"/>
        </authorList>
    </citation>
    <scope>IDENTIFICATION</scope>
</reference>